<dbReference type="PANTHER" id="PTHR33154">
    <property type="entry name" value="TRANSCRIPTIONAL REGULATOR, ARSR FAMILY"/>
    <property type="match status" value="1"/>
</dbReference>
<keyword evidence="3" id="KW-0804">Transcription</keyword>
<dbReference type="GO" id="GO:0003700">
    <property type="term" value="F:DNA-binding transcription factor activity"/>
    <property type="evidence" value="ECO:0007669"/>
    <property type="project" value="InterPro"/>
</dbReference>
<organism evidence="5">
    <name type="scientific">marine sediment metagenome</name>
    <dbReference type="NCBI Taxonomy" id="412755"/>
    <lineage>
        <taxon>unclassified sequences</taxon>
        <taxon>metagenomes</taxon>
        <taxon>ecological metagenomes</taxon>
    </lineage>
</organism>
<keyword evidence="2" id="KW-0238">DNA-binding</keyword>
<evidence type="ECO:0000256" key="3">
    <source>
        <dbReference type="ARBA" id="ARBA00023163"/>
    </source>
</evidence>
<comment type="caution">
    <text evidence="5">The sequence shown here is derived from an EMBL/GenBank/DDBJ whole genome shotgun (WGS) entry which is preliminary data.</text>
</comment>
<dbReference type="PRINTS" id="PR00778">
    <property type="entry name" value="HTHARSR"/>
</dbReference>
<protein>
    <recommendedName>
        <fullName evidence="4">HTH arsR-type domain-containing protein</fullName>
    </recommendedName>
</protein>
<dbReference type="Pfam" id="PF01022">
    <property type="entry name" value="HTH_5"/>
    <property type="match status" value="1"/>
</dbReference>
<feature type="domain" description="HTH arsR-type" evidence="4">
    <location>
        <begin position="1"/>
        <end position="95"/>
    </location>
</feature>
<dbReference type="InterPro" id="IPR051081">
    <property type="entry name" value="HTH_MetalResp_TranReg"/>
</dbReference>
<dbReference type="InterPro" id="IPR001845">
    <property type="entry name" value="HTH_ArsR_DNA-bd_dom"/>
</dbReference>
<dbReference type="NCBIfam" id="NF033788">
    <property type="entry name" value="HTH_metalloreg"/>
    <property type="match status" value="1"/>
</dbReference>
<keyword evidence="1" id="KW-0805">Transcription regulation</keyword>
<reference evidence="5" key="1">
    <citation type="journal article" date="2015" name="Nature">
        <title>Complex archaea that bridge the gap between prokaryotes and eukaryotes.</title>
        <authorList>
            <person name="Spang A."/>
            <person name="Saw J.H."/>
            <person name="Jorgensen S.L."/>
            <person name="Zaremba-Niedzwiedzka K."/>
            <person name="Martijn J."/>
            <person name="Lind A.E."/>
            <person name="van Eijk R."/>
            <person name="Schleper C."/>
            <person name="Guy L."/>
            <person name="Ettema T.J."/>
        </authorList>
    </citation>
    <scope>NUCLEOTIDE SEQUENCE</scope>
</reference>
<gene>
    <name evidence="5" type="ORF">LCGC14_2476830</name>
</gene>
<name>A0A0F9B8P7_9ZZZZ</name>
<dbReference type="SUPFAM" id="SSF46785">
    <property type="entry name" value="Winged helix' DNA-binding domain"/>
    <property type="match status" value="1"/>
</dbReference>
<accession>A0A0F9B8P7</accession>
<dbReference type="AlphaFoldDB" id="A0A0F9B8P7"/>
<dbReference type="PROSITE" id="PS50987">
    <property type="entry name" value="HTH_ARSR_2"/>
    <property type="match status" value="1"/>
</dbReference>
<evidence type="ECO:0000259" key="4">
    <source>
        <dbReference type="PROSITE" id="PS50987"/>
    </source>
</evidence>
<dbReference type="SMART" id="SM00418">
    <property type="entry name" value="HTH_ARSR"/>
    <property type="match status" value="1"/>
</dbReference>
<dbReference type="InterPro" id="IPR036388">
    <property type="entry name" value="WH-like_DNA-bd_sf"/>
</dbReference>
<evidence type="ECO:0000256" key="2">
    <source>
        <dbReference type="ARBA" id="ARBA00023125"/>
    </source>
</evidence>
<evidence type="ECO:0000313" key="5">
    <source>
        <dbReference type="EMBL" id="KKL18309.1"/>
    </source>
</evidence>
<dbReference type="Gene3D" id="1.10.10.10">
    <property type="entry name" value="Winged helix-like DNA-binding domain superfamily/Winged helix DNA-binding domain"/>
    <property type="match status" value="1"/>
</dbReference>
<proteinExistence type="predicted"/>
<dbReference type="InterPro" id="IPR011991">
    <property type="entry name" value="ArsR-like_HTH"/>
</dbReference>
<dbReference type="EMBL" id="LAZR01038920">
    <property type="protein sequence ID" value="KKL18309.1"/>
    <property type="molecule type" value="Genomic_DNA"/>
</dbReference>
<evidence type="ECO:0000256" key="1">
    <source>
        <dbReference type="ARBA" id="ARBA00023015"/>
    </source>
</evidence>
<dbReference type="InterPro" id="IPR036390">
    <property type="entry name" value="WH_DNA-bd_sf"/>
</dbReference>
<dbReference type="CDD" id="cd00090">
    <property type="entry name" value="HTH_ARSR"/>
    <property type="match status" value="1"/>
</dbReference>
<dbReference type="GO" id="GO:0003677">
    <property type="term" value="F:DNA binding"/>
    <property type="evidence" value="ECO:0007669"/>
    <property type="project" value="UniProtKB-KW"/>
</dbReference>
<dbReference type="PANTHER" id="PTHR33154:SF33">
    <property type="entry name" value="TRANSCRIPTIONAL REPRESSOR SDPR"/>
    <property type="match status" value="1"/>
</dbReference>
<sequence length="112" mass="13220">MSEKKRDFTVEFLKLIGHSSILKIFDLLKEGEKTSSVIENKLDRAQSTVSEHLNKLVDYNLITFERRGKRKYYKIRNMQIINLIDRVKLMATEINKLKFKDIRDADVEDTLS</sequence>